<protein>
    <submittedName>
        <fullName evidence="1">Uncharacterized protein</fullName>
    </submittedName>
</protein>
<dbReference type="EMBL" id="CP151510">
    <property type="protein sequence ID" value="WZN64587.1"/>
    <property type="molecule type" value="Genomic_DNA"/>
</dbReference>
<keyword evidence="2" id="KW-1185">Reference proteome</keyword>
<evidence type="ECO:0000313" key="2">
    <source>
        <dbReference type="Proteomes" id="UP001472866"/>
    </source>
</evidence>
<organism evidence="1 2">
    <name type="scientific">Chloropicon roscoffensis</name>
    <dbReference type="NCBI Taxonomy" id="1461544"/>
    <lineage>
        <taxon>Eukaryota</taxon>
        <taxon>Viridiplantae</taxon>
        <taxon>Chlorophyta</taxon>
        <taxon>Chloropicophyceae</taxon>
        <taxon>Chloropicales</taxon>
        <taxon>Chloropicaceae</taxon>
        <taxon>Chloropicon</taxon>
    </lineage>
</organism>
<gene>
    <name evidence="1" type="ORF">HKI87_10g61440</name>
</gene>
<dbReference type="AlphaFoldDB" id="A0AAX4PEC1"/>
<sequence>MAKTRTKRLSSTAIAIVGALAMSAAMQPAHAFGGAFMSSFWMDLMNMFRGFFFFVPIAAPPPVNVESFSAPPPNATIPLGSPPAALESGPDVIQLNETEEVTAEPVPFGFFGEGSMAEALDQAEETDNELTEIMQPPVADVIEAALPDEIAEQEDFESPEVVAEATENVTQSFSASPPNATISLDSSPAELDSGPDDIQLNETVTAEPVPVGIEEEFEPPEVVTETTDNVTDFIDDVLLGDEAGDLIETLPEVIEEAGSGLVSDIINAFESVAEESESELVDEIVDTFESVDDLAE</sequence>
<evidence type="ECO:0000313" key="1">
    <source>
        <dbReference type="EMBL" id="WZN64587.1"/>
    </source>
</evidence>
<dbReference type="Proteomes" id="UP001472866">
    <property type="component" value="Chromosome 10"/>
</dbReference>
<name>A0AAX4PEC1_9CHLO</name>
<proteinExistence type="predicted"/>
<reference evidence="1 2" key="1">
    <citation type="submission" date="2024-03" db="EMBL/GenBank/DDBJ databases">
        <title>Complete genome sequence of the green alga Chloropicon roscoffensis RCC1871.</title>
        <authorList>
            <person name="Lemieux C."/>
            <person name="Pombert J.-F."/>
            <person name="Otis C."/>
            <person name="Turmel M."/>
        </authorList>
    </citation>
    <scope>NUCLEOTIDE SEQUENCE [LARGE SCALE GENOMIC DNA]</scope>
    <source>
        <strain evidence="1 2">RCC1871</strain>
    </source>
</reference>
<accession>A0AAX4PEC1</accession>